<evidence type="ECO:0000256" key="3">
    <source>
        <dbReference type="ARBA" id="ARBA00022840"/>
    </source>
</evidence>
<keyword evidence="5" id="KW-0460">Magnesium</keyword>
<dbReference type="PANTHER" id="PTHR23407:SF1">
    <property type="entry name" value="5-FORMYLTETRAHYDROFOLATE CYCLO-LIGASE"/>
    <property type="match status" value="1"/>
</dbReference>
<organism evidence="6 7">
    <name type="scientific">Candidatus Planktophila vernalis</name>
    <dbReference type="NCBI Taxonomy" id="1884907"/>
    <lineage>
        <taxon>Bacteria</taxon>
        <taxon>Bacillati</taxon>
        <taxon>Actinomycetota</taxon>
        <taxon>Actinomycetes</taxon>
        <taxon>Candidatus Nanopelagicales</taxon>
        <taxon>Candidatus Nanopelagicaceae</taxon>
        <taxon>Candidatus Planktophila</taxon>
    </lineage>
</organism>
<dbReference type="EC" id="6.3.3.2" evidence="5"/>
<dbReference type="GO" id="GO:0035999">
    <property type="term" value="P:tetrahydrofolate interconversion"/>
    <property type="evidence" value="ECO:0007669"/>
    <property type="project" value="TreeGrafter"/>
</dbReference>
<dbReference type="Proteomes" id="UP000217186">
    <property type="component" value="Chromosome"/>
</dbReference>
<dbReference type="PIRSF" id="PIRSF006806">
    <property type="entry name" value="FTHF_cligase"/>
    <property type="match status" value="1"/>
</dbReference>
<dbReference type="KEGG" id="pvn:A7sIIA15_06185"/>
<feature type="binding site" evidence="4">
    <location>
        <position position="51"/>
    </location>
    <ligand>
        <name>substrate</name>
    </ligand>
</feature>
<proteinExistence type="inferred from homology"/>
<comment type="catalytic activity">
    <reaction evidence="5">
        <text>(6S)-5-formyl-5,6,7,8-tetrahydrofolate + ATP = (6R)-5,10-methenyltetrahydrofolate + ADP + phosphate</text>
        <dbReference type="Rhea" id="RHEA:10488"/>
        <dbReference type="ChEBI" id="CHEBI:30616"/>
        <dbReference type="ChEBI" id="CHEBI:43474"/>
        <dbReference type="ChEBI" id="CHEBI:57455"/>
        <dbReference type="ChEBI" id="CHEBI:57457"/>
        <dbReference type="ChEBI" id="CHEBI:456216"/>
        <dbReference type="EC" id="6.3.3.2"/>
    </reaction>
</comment>
<gene>
    <name evidence="6" type="ORF">A7sIIA15_06185</name>
</gene>
<dbReference type="GO" id="GO:0030272">
    <property type="term" value="F:5-formyltetrahydrofolate cyclo-ligase activity"/>
    <property type="evidence" value="ECO:0007669"/>
    <property type="project" value="UniProtKB-EC"/>
</dbReference>
<evidence type="ECO:0000256" key="5">
    <source>
        <dbReference type="RuleBase" id="RU361279"/>
    </source>
</evidence>
<keyword evidence="2 4" id="KW-0547">Nucleotide-binding</keyword>
<evidence type="ECO:0000256" key="1">
    <source>
        <dbReference type="ARBA" id="ARBA00010638"/>
    </source>
</evidence>
<dbReference type="NCBIfam" id="TIGR02727">
    <property type="entry name" value="MTHFS_bact"/>
    <property type="match status" value="1"/>
</dbReference>
<dbReference type="Pfam" id="PF01812">
    <property type="entry name" value="5-FTHF_cyc-lig"/>
    <property type="match status" value="1"/>
</dbReference>
<evidence type="ECO:0000313" key="7">
    <source>
        <dbReference type="Proteomes" id="UP000217186"/>
    </source>
</evidence>
<dbReference type="EMBL" id="CP016776">
    <property type="protein sequence ID" value="ASY20424.1"/>
    <property type="molecule type" value="Genomic_DNA"/>
</dbReference>
<dbReference type="PANTHER" id="PTHR23407">
    <property type="entry name" value="ATPASE INHIBITOR/5-FORMYLTETRAHYDROFOLATE CYCLO-LIGASE"/>
    <property type="match status" value="1"/>
</dbReference>
<evidence type="ECO:0000313" key="6">
    <source>
        <dbReference type="EMBL" id="ASY20424.1"/>
    </source>
</evidence>
<name>A0A249KUJ3_9ACTN</name>
<keyword evidence="5" id="KW-0479">Metal-binding</keyword>
<dbReference type="InterPro" id="IPR002698">
    <property type="entry name" value="FTHF_cligase"/>
</dbReference>
<dbReference type="GO" id="GO:0005524">
    <property type="term" value="F:ATP binding"/>
    <property type="evidence" value="ECO:0007669"/>
    <property type="project" value="UniProtKB-KW"/>
</dbReference>
<dbReference type="GO" id="GO:0009396">
    <property type="term" value="P:folic acid-containing compound biosynthetic process"/>
    <property type="evidence" value="ECO:0007669"/>
    <property type="project" value="TreeGrafter"/>
</dbReference>
<dbReference type="GO" id="GO:0046872">
    <property type="term" value="F:metal ion binding"/>
    <property type="evidence" value="ECO:0007669"/>
    <property type="project" value="UniProtKB-KW"/>
</dbReference>
<dbReference type="Gene3D" id="3.40.50.10420">
    <property type="entry name" value="NagB/RpiA/CoA transferase-like"/>
    <property type="match status" value="1"/>
</dbReference>
<keyword evidence="7" id="KW-1185">Reference proteome</keyword>
<keyword evidence="6" id="KW-0436">Ligase</keyword>
<dbReference type="OrthoDB" id="3242798at2"/>
<feature type="binding site" evidence="4">
    <location>
        <begin position="126"/>
        <end position="134"/>
    </location>
    <ligand>
        <name>ATP</name>
        <dbReference type="ChEBI" id="CHEBI:30616"/>
    </ligand>
</feature>
<accession>A0A249KUJ3</accession>
<evidence type="ECO:0000256" key="4">
    <source>
        <dbReference type="PIRSR" id="PIRSR006806-1"/>
    </source>
</evidence>
<evidence type="ECO:0000256" key="2">
    <source>
        <dbReference type="ARBA" id="ARBA00022741"/>
    </source>
</evidence>
<dbReference type="InterPro" id="IPR037171">
    <property type="entry name" value="NagB/RpiA_transferase-like"/>
</dbReference>
<comment type="similarity">
    <text evidence="1 5">Belongs to the 5-formyltetrahydrofolate cyclo-ligase family.</text>
</comment>
<comment type="cofactor">
    <cofactor evidence="5">
        <name>Mg(2+)</name>
        <dbReference type="ChEBI" id="CHEBI:18420"/>
    </cofactor>
</comment>
<dbReference type="AlphaFoldDB" id="A0A249KUJ3"/>
<dbReference type="RefSeq" id="WP_095686277.1">
    <property type="nucleotide sequence ID" value="NZ_CP016776.1"/>
</dbReference>
<reference evidence="6 7" key="1">
    <citation type="submission" date="2016-07" db="EMBL/GenBank/DDBJ databases">
        <title>High microdiversification within the ubiquitous acI lineage of Actinobacteria.</title>
        <authorList>
            <person name="Neuenschwander S.M."/>
            <person name="Salcher M."/>
            <person name="Ghai R."/>
            <person name="Pernthaler J."/>
        </authorList>
    </citation>
    <scope>NUCLEOTIDE SEQUENCE [LARGE SCALE GENOMIC DNA]</scope>
    <source>
        <strain evidence="6">MMS-IIA-15</strain>
    </source>
</reference>
<dbReference type="SUPFAM" id="SSF100950">
    <property type="entry name" value="NagB/RpiA/CoA transferase-like"/>
    <property type="match status" value="1"/>
</dbReference>
<dbReference type="InterPro" id="IPR024185">
    <property type="entry name" value="FTHF_cligase-like_sf"/>
</dbReference>
<sequence>MNQNTLKKQLRDRYRRERVQKFIPTNFNVILKAPEIVSATTICSYFSYAQEPSTDEINKAFLADGKRLLLPRVNGLIIEWVQWDGNPTNLKTTKNLTEPTGPAVTDTSDVGAVITPALRIDQEGYRMGQGGGFYDRALPTLPGWKIGLVHAGELTSETLPRESHDIPLDAAATPSLIVRFKR</sequence>
<keyword evidence="3 4" id="KW-0067">ATP-binding</keyword>
<protein>
    <recommendedName>
        <fullName evidence="5">5-formyltetrahydrofolate cyclo-ligase</fullName>
        <ecNumber evidence="5">6.3.3.2</ecNumber>
    </recommendedName>
</protein>